<organism evidence="5 6">
    <name type="scientific">Altererythrobacter xiamenensis</name>
    <dbReference type="NCBI Taxonomy" id="1316679"/>
    <lineage>
        <taxon>Bacteria</taxon>
        <taxon>Pseudomonadati</taxon>
        <taxon>Pseudomonadota</taxon>
        <taxon>Alphaproteobacteria</taxon>
        <taxon>Sphingomonadales</taxon>
        <taxon>Erythrobacteraceae</taxon>
        <taxon>Altererythrobacter</taxon>
    </lineage>
</organism>
<accession>A0A1Y6FLK3</accession>
<dbReference type="GO" id="GO:0016757">
    <property type="term" value="F:glycosyltransferase activity"/>
    <property type="evidence" value="ECO:0007669"/>
    <property type="project" value="UniProtKB-KW"/>
</dbReference>
<dbReference type="Gene3D" id="3.40.50.2000">
    <property type="entry name" value="Glycogen Phosphorylase B"/>
    <property type="match status" value="2"/>
</dbReference>
<dbReference type="InterPro" id="IPR001296">
    <property type="entry name" value="Glyco_trans_1"/>
</dbReference>
<dbReference type="Pfam" id="PF00534">
    <property type="entry name" value="Glycos_transf_1"/>
    <property type="match status" value="1"/>
</dbReference>
<proteinExistence type="predicted"/>
<evidence type="ECO:0000313" key="6">
    <source>
        <dbReference type="Proteomes" id="UP000194420"/>
    </source>
</evidence>
<feature type="domain" description="Glycosyltransferase subfamily 4-like N-terminal" evidence="4">
    <location>
        <begin position="37"/>
        <end position="210"/>
    </location>
</feature>
<dbReference type="Proteomes" id="UP000194420">
    <property type="component" value="Unassembled WGS sequence"/>
</dbReference>
<dbReference type="EMBL" id="FXWG01000003">
    <property type="protein sequence ID" value="SMQ73712.1"/>
    <property type="molecule type" value="Genomic_DNA"/>
</dbReference>
<dbReference type="Pfam" id="PF13439">
    <property type="entry name" value="Glyco_transf_4"/>
    <property type="match status" value="1"/>
</dbReference>
<evidence type="ECO:0000259" key="3">
    <source>
        <dbReference type="Pfam" id="PF00534"/>
    </source>
</evidence>
<keyword evidence="2 5" id="KW-0808">Transferase</keyword>
<dbReference type="AlphaFoldDB" id="A0A1Y6FLK3"/>
<feature type="domain" description="Glycosyl transferase family 1" evidence="3">
    <location>
        <begin position="233"/>
        <end position="383"/>
    </location>
</feature>
<dbReference type="PANTHER" id="PTHR12526">
    <property type="entry name" value="GLYCOSYLTRANSFERASE"/>
    <property type="match status" value="1"/>
</dbReference>
<gene>
    <name evidence="5" type="ORF">SAMN06297468_2293</name>
</gene>
<keyword evidence="6" id="KW-1185">Reference proteome</keyword>
<evidence type="ECO:0000259" key="4">
    <source>
        <dbReference type="Pfam" id="PF13439"/>
    </source>
</evidence>
<evidence type="ECO:0000256" key="2">
    <source>
        <dbReference type="ARBA" id="ARBA00022679"/>
    </source>
</evidence>
<protein>
    <submittedName>
        <fullName evidence="5">Glycosyltransferase involved in cell wall bisynthesis</fullName>
    </submittedName>
</protein>
<dbReference type="PANTHER" id="PTHR12526:SF510">
    <property type="entry name" value="D-INOSITOL 3-PHOSPHATE GLYCOSYLTRANSFERASE"/>
    <property type="match status" value="1"/>
</dbReference>
<evidence type="ECO:0000313" key="5">
    <source>
        <dbReference type="EMBL" id="SMQ73712.1"/>
    </source>
</evidence>
<dbReference type="InterPro" id="IPR028098">
    <property type="entry name" value="Glyco_trans_4-like_N"/>
</dbReference>
<dbReference type="SUPFAM" id="SSF53756">
    <property type="entry name" value="UDP-Glycosyltransferase/glycogen phosphorylase"/>
    <property type="match status" value="1"/>
</dbReference>
<name>A0A1Y6FLK3_9SPHN</name>
<keyword evidence="1" id="KW-0328">Glycosyltransferase</keyword>
<reference evidence="6" key="1">
    <citation type="submission" date="2017-04" db="EMBL/GenBank/DDBJ databases">
        <authorList>
            <person name="Varghese N."/>
            <person name="Submissions S."/>
        </authorList>
    </citation>
    <scope>NUCLEOTIDE SEQUENCE [LARGE SCALE GENOMIC DNA]</scope>
</reference>
<evidence type="ECO:0000256" key="1">
    <source>
        <dbReference type="ARBA" id="ARBA00022676"/>
    </source>
</evidence>
<sequence>MDCSGGNAGATALKHVLSLSTLYPNEANPRFGTFVARSLEALAVRGDWKVTVVNPIGIPPLALGRYRPLAKLPPVAEEHGLTVHRPRFTLVPKLGARMNAGAIAKAALPLIREIHEREPIDLLDAQFFYPDGPAIAAIADELGIPFSIKARGADIVFWGAKDFAREQMLDAAQRASGLLAVSEDLARQMGKLGIPREKITIHYTGLDRDRFRPLDHTGLRKQLGRELGFVMPDSAPLLATVGALIERKGQDLAIGALASLQEARLILVGKGQDEAHLRRLAEDIGVADRVYFAGSIDHDLLPVILSAADVMVLPTRSEGLANAWVEALACGTPVVTCDVGGARELIRDKSAGRLVPRDIDPVVKAVRAILADKPSPAEVAANVERFSWANNAAELAEHFEKLAGPDA</sequence>